<reference evidence="7" key="2">
    <citation type="submission" date="2021-04" db="EMBL/GenBank/DDBJ databases">
        <authorList>
            <person name="Karlyshev A.V."/>
        </authorList>
    </citation>
    <scope>NUCLEOTIDE SEQUENCE</scope>
    <source>
        <strain evidence="7">LMG 29479</strain>
    </source>
</reference>
<keyword evidence="4 6" id="KW-1133">Transmembrane helix</keyword>
<dbReference type="InterPro" id="IPR022791">
    <property type="entry name" value="L-PG_synthase/AglD"/>
</dbReference>
<keyword evidence="5 6" id="KW-0472">Membrane</keyword>
<feature type="transmembrane region" description="Helical" evidence="6">
    <location>
        <begin position="90"/>
        <end position="114"/>
    </location>
</feature>
<evidence type="ECO:0000313" key="7">
    <source>
        <dbReference type="EMBL" id="MBR0563438.1"/>
    </source>
</evidence>
<keyword evidence="9" id="KW-1185">Reference proteome</keyword>
<feature type="transmembrane region" description="Helical" evidence="6">
    <location>
        <begin position="134"/>
        <end position="158"/>
    </location>
</feature>
<protein>
    <submittedName>
        <fullName evidence="7">UPF0104 family protein</fullName>
    </submittedName>
</protein>
<dbReference type="EMBL" id="JAGQFT020000003">
    <property type="protein sequence ID" value="MBS7456496.1"/>
    <property type="molecule type" value="Genomic_DNA"/>
</dbReference>
<evidence type="ECO:0000256" key="3">
    <source>
        <dbReference type="ARBA" id="ARBA00022692"/>
    </source>
</evidence>
<dbReference type="PANTHER" id="PTHR39087">
    <property type="entry name" value="UPF0104 MEMBRANE PROTEIN MJ1595"/>
    <property type="match status" value="1"/>
</dbReference>
<dbReference type="EMBL" id="JAGQFT010000132">
    <property type="protein sequence ID" value="MBR0563438.1"/>
    <property type="molecule type" value="Genomic_DNA"/>
</dbReference>
<dbReference type="AlphaFoldDB" id="A0A8J8B0J0"/>
<dbReference type="RefSeq" id="WP_211927346.1">
    <property type="nucleotide sequence ID" value="NZ_JAGQFT020000003.1"/>
</dbReference>
<evidence type="ECO:0000313" key="8">
    <source>
        <dbReference type="EMBL" id="MBS7456496.1"/>
    </source>
</evidence>
<proteinExistence type="predicted"/>
<evidence type="ECO:0000256" key="6">
    <source>
        <dbReference type="SAM" id="Phobius"/>
    </source>
</evidence>
<dbReference type="Pfam" id="PF03706">
    <property type="entry name" value="LPG_synthase_TM"/>
    <property type="match status" value="1"/>
</dbReference>
<feature type="transmembrane region" description="Helical" evidence="6">
    <location>
        <begin position="170"/>
        <end position="194"/>
    </location>
</feature>
<organism evidence="7">
    <name type="scientific">Coralloluteibacterium stylophorae</name>
    <dbReference type="NCBI Taxonomy" id="1776034"/>
    <lineage>
        <taxon>Bacteria</taxon>
        <taxon>Pseudomonadati</taxon>
        <taxon>Pseudomonadota</taxon>
        <taxon>Gammaproteobacteria</taxon>
        <taxon>Lysobacterales</taxon>
        <taxon>Lysobacteraceae</taxon>
        <taxon>Coralloluteibacterium</taxon>
    </lineage>
</organism>
<keyword evidence="3 6" id="KW-0812">Transmembrane</keyword>
<sequence>MSTSDAPAPSARQRRWAIAKRVLVAAFLALVVFLLVRHASTVDWEEVGKALRETDPLLLAATAGLSLLSYGVYCMFDLMGRHYTGHHVPVWRTCMTSLVCYAFTINLGALVGGVGLRYRLYGRAGLKPATVSRIMMLAVFTNWSGYLLLGGALFAAGLVPTPEGWFIGDIGLRVIGAAMVATALAYLGVCAFARRRTWHVRGHAVEWPGTRMALLQLGLSTANWMLMGFIVWLLLGREPQYLPVLGVLLIAAIAGTAVHVPAGLGVLEAVFIALLGGQVPSHELLAALFAYRGVYYLAPLCLAALAYLVLELRHRHGRDPEAEPART</sequence>
<comment type="subcellular location">
    <subcellularLocation>
        <location evidence="1">Cell membrane</location>
        <topology evidence="1">Multi-pass membrane protein</topology>
    </subcellularLocation>
</comment>
<reference evidence="8 9" key="1">
    <citation type="journal article" date="2021" name="Microbiol. Resour. Announc.">
        <title>Draft Genome Sequence of Coralloluteibacterium stylophorae LMG 29479T.</title>
        <authorList>
            <person name="Karlyshev A.V."/>
            <person name="Kudryashova E.B."/>
            <person name="Ariskina E.V."/>
            <person name="Conroy A.P."/>
            <person name="Abidueva E.Y."/>
        </authorList>
    </citation>
    <scope>NUCLEOTIDE SEQUENCE [LARGE SCALE GENOMIC DNA]</scope>
    <source>
        <strain evidence="8 9">LMG 29479</strain>
    </source>
</reference>
<evidence type="ECO:0000256" key="1">
    <source>
        <dbReference type="ARBA" id="ARBA00004651"/>
    </source>
</evidence>
<evidence type="ECO:0000313" key="9">
    <source>
        <dbReference type="Proteomes" id="UP000675747"/>
    </source>
</evidence>
<comment type="caution">
    <text evidence="7">The sequence shown here is derived from an EMBL/GenBank/DDBJ whole genome shotgun (WGS) entry which is preliminary data.</text>
</comment>
<feature type="transmembrane region" description="Helical" evidence="6">
    <location>
        <begin position="293"/>
        <end position="310"/>
    </location>
</feature>
<feature type="transmembrane region" description="Helical" evidence="6">
    <location>
        <begin position="247"/>
        <end position="273"/>
    </location>
</feature>
<keyword evidence="2" id="KW-1003">Cell membrane</keyword>
<dbReference type="PANTHER" id="PTHR39087:SF2">
    <property type="entry name" value="UPF0104 MEMBRANE PROTEIN MJ1595"/>
    <property type="match status" value="1"/>
</dbReference>
<evidence type="ECO:0000256" key="5">
    <source>
        <dbReference type="ARBA" id="ARBA00023136"/>
    </source>
</evidence>
<accession>A0A8J8B0J0</accession>
<feature type="transmembrane region" description="Helical" evidence="6">
    <location>
        <begin position="214"/>
        <end position="235"/>
    </location>
</feature>
<name>A0A8J8B0J0_9GAMM</name>
<gene>
    <name evidence="8" type="ORF">KB893_005010</name>
    <name evidence="7" type="ORF">KB893_13075</name>
</gene>
<dbReference type="Proteomes" id="UP000675747">
    <property type="component" value="Unassembled WGS sequence"/>
</dbReference>
<feature type="transmembrane region" description="Helical" evidence="6">
    <location>
        <begin position="57"/>
        <end position="78"/>
    </location>
</feature>
<dbReference type="GO" id="GO:0005886">
    <property type="term" value="C:plasma membrane"/>
    <property type="evidence" value="ECO:0007669"/>
    <property type="project" value="UniProtKB-SubCell"/>
</dbReference>
<evidence type="ECO:0000256" key="2">
    <source>
        <dbReference type="ARBA" id="ARBA00022475"/>
    </source>
</evidence>
<evidence type="ECO:0000256" key="4">
    <source>
        <dbReference type="ARBA" id="ARBA00022989"/>
    </source>
</evidence>